<evidence type="ECO:0000313" key="2">
    <source>
        <dbReference type="EMBL" id="MFD1674404.1"/>
    </source>
</evidence>
<organism evidence="2 3">
    <name type="scientific">Alicyclobacillus fodiniaquatilis</name>
    <dbReference type="NCBI Taxonomy" id="1661150"/>
    <lineage>
        <taxon>Bacteria</taxon>
        <taxon>Bacillati</taxon>
        <taxon>Bacillota</taxon>
        <taxon>Bacilli</taxon>
        <taxon>Bacillales</taxon>
        <taxon>Alicyclobacillaceae</taxon>
        <taxon>Alicyclobacillus</taxon>
    </lineage>
</organism>
<dbReference type="Pfam" id="PF01636">
    <property type="entry name" value="APH"/>
    <property type="match status" value="1"/>
</dbReference>
<dbReference type="InterPro" id="IPR002575">
    <property type="entry name" value="Aminoglycoside_PTrfase"/>
</dbReference>
<feature type="domain" description="Aminoglycoside phosphotransferase" evidence="1">
    <location>
        <begin position="135"/>
        <end position="263"/>
    </location>
</feature>
<accession>A0ABW4JE95</accession>
<proteinExistence type="predicted"/>
<keyword evidence="3" id="KW-1185">Reference proteome</keyword>
<dbReference type="Gene3D" id="3.90.1200.10">
    <property type="match status" value="1"/>
</dbReference>
<comment type="caution">
    <text evidence="2">The sequence shown here is derived from an EMBL/GenBank/DDBJ whole genome shotgun (WGS) entry which is preliminary data.</text>
</comment>
<evidence type="ECO:0000313" key="3">
    <source>
        <dbReference type="Proteomes" id="UP001597079"/>
    </source>
</evidence>
<dbReference type="SUPFAM" id="SSF56112">
    <property type="entry name" value="Protein kinase-like (PK-like)"/>
    <property type="match status" value="1"/>
</dbReference>
<protein>
    <submittedName>
        <fullName evidence="2">Phosphotransferase</fullName>
    </submittedName>
</protein>
<dbReference type="InterPro" id="IPR011009">
    <property type="entry name" value="Kinase-like_dom_sf"/>
</dbReference>
<dbReference type="EMBL" id="JBHUCX010000020">
    <property type="protein sequence ID" value="MFD1674404.1"/>
    <property type="molecule type" value="Genomic_DNA"/>
</dbReference>
<dbReference type="Proteomes" id="UP001597079">
    <property type="component" value="Unassembled WGS sequence"/>
</dbReference>
<reference evidence="3" key="1">
    <citation type="journal article" date="2019" name="Int. J. Syst. Evol. Microbiol.">
        <title>The Global Catalogue of Microorganisms (GCM) 10K type strain sequencing project: providing services to taxonomists for standard genome sequencing and annotation.</title>
        <authorList>
            <consortium name="The Broad Institute Genomics Platform"/>
            <consortium name="The Broad Institute Genome Sequencing Center for Infectious Disease"/>
            <person name="Wu L."/>
            <person name="Ma J."/>
        </authorList>
    </citation>
    <scope>NUCLEOTIDE SEQUENCE [LARGE SCALE GENOMIC DNA]</scope>
    <source>
        <strain evidence="3">CGMCC 1.12286</strain>
    </source>
</reference>
<dbReference type="RefSeq" id="WP_377942274.1">
    <property type="nucleotide sequence ID" value="NZ_JBHUCX010000020.1"/>
</dbReference>
<sequence length="339" mass="38741">MTAVNHARLTKWWRDDPSDPDRMLLNNPHAQKLIAEIAPDAKTTDLGGVMSLNVRIEPDELVLRVHQPFVSRSRLLAVQKLRYGCDNQGLIVPIPMYWNNAPLLRCQNRWAELEQFIPHERLNPSLDSYLWLFQAMGVLHRTLTRLHVAVPRPLVATYASPSTLRRWLQVTSIAVQDDSEAVITAELLNNLLRRLRSQWISTSELPTQLVHGDIRLSNVCQTLDGQTVYFDFGFAAHRPRIYDIAYALAFMVLTQGGHQAPNHYRWQDVGQLVNEYELAAHTWLTTLERKALAPYIASIPMYHAANVGFSNNPVKQLHEKSVLLRLSEWILAHPEAIFG</sequence>
<evidence type="ECO:0000259" key="1">
    <source>
        <dbReference type="Pfam" id="PF01636"/>
    </source>
</evidence>
<name>A0ABW4JE95_9BACL</name>
<gene>
    <name evidence="2" type="ORF">ACFSB2_06755</name>
</gene>